<sequence length="111" mass="11824">MPKRNEKELMKAVAKQPVSVVLQASQSFKLYSGGIYTGPCGSTINHGVTVVGYGVGGNGKKYWIIKNSWGTTWGENGYMRIQKDINKPIGRCGLAQAPVYPIASSSATASA</sequence>
<proteinExistence type="inferred from homology"/>
<evidence type="ECO:0000313" key="4">
    <source>
        <dbReference type="EMBL" id="KAJ1699874.1"/>
    </source>
</evidence>
<feature type="domain" description="Peptidase C1A papain C-terminal" evidence="3">
    <location>
        <begin position="1"/>
        <end position="102"/>
    </location>
</feature>
<dbReference type="InterPro" id="IPR013128">
    <property type="entry name" value="Peptidase_C1A"/>
</dbReference>
<dbReference type="Proteomes" id="UP001151287">
    <property type="component" value="Unassembled WGS sequence"/>
</dbReference>
<dbReference type="Pfam" id="PF00112">
    <property type="entry name" value="Peptidase_C1"/>
    <property type="match status" value="1"/>
</dbReference>
<reference evidence="4" key="1">
    <citation type="journal article" date="2022" name="Cell">
        <title>Repeat-based holocentromeres influence genome architecture and karyotype evolution.</title>
        <authorList>
            <person name="Hofstatter P.G."/>
            <person name="Thangavel G."/>
            <person name="Lux T."/>
            <person name="Neumann P."/>
            <person name="Vondrak T."/>
            <person name="Novak P."/>
            <person name="Zhang M."/>
            <person name="Costa L."/>
            <person name="Castellani M."/>
            <person name="Scott A."/>
            <person name="Toegelov H."/>
            <person name="Fuchs J."/>
            <person name="Mata-Sucre Y."/>
            <person name="Dias Y."/>
            <person name="Vanzela A.L.L."/>
            <person name="Huettel B."/>
            <person name="Almeida C.C.S."/>
            <person name="Simkova H."/>
            <person name="Souza G."/>
            <person name="Pedrosa-Harand A."/>
            <person name="Macas J."/>
            <person name="Mayer K.F.X."/>
            <person name="Houben A."/>
            <person name="Marques A."/>
        </authorList>
    </citation>
    <scope>NUCLEOTIDE SEQUENCE</scope>
    <source>
        <strain evidence="4">RhyBre1mFocal</strain>
    </source>
</reference>
<accession>A0A9Q0CUP6</accession>
<dbReference type="AlphaFoldDB" id="A0A9Q0CUP6"/>
<dbReference type="InterPro" id="IPR000668">
    <property type="entry name" value="Peptidase_C1A_C"/>
</dbReference>
<dbReference type="GO" id="GO:0006508">
    <property type="term" value="P:proteolysis"/>
    <property type="evidence" value="ECO:0007669"/>
    <property type="project" value="InterPro"/>
</dbReference>
<protein>
    <recommendedName>
        <fullName evidence="3">Peptidase C1A papain C-terminal domain-containing protein</fullName>
    </recommendedName>
</protein>
<dbReference type="InterPro" id="IPR025661">
    <property type="entry name" value="Pept_asp_AS"/>
</dbReference>
<dbReference type="SMART" id="SM00645">
    <property type="entry name" value="Pept_C1"/>
    <property type="match status" value="1"/>
</dbReference>
<comment type="caution">
    <text evidence="4">The sequence shown here is derived from an EMBL/GenBank/DDBJ whole genome shotgun (WGS) entry which is preliminary data.</text>
</comment>
<dbReference type="PROSITE" id="PS00640">
    <property type="entry name" value="THIOL_PROTEASE_ASN"/>
    <property type="match status" value="1"/>
</dbReference>
<dbReference type="SUPFAM" id="SSF54001">
    <property type="entry name" value="Cysteine proteinases"/>
    <property type="match status" value="1"/>
</dbReference>
<dbReference type="OrthoDB" id="10253408at2759"/>
<dbReference type="GO" id="GO:0008234">
    <property type="term" value="F:cysteine-type peptidase activity"/>
    <property type="evidence" value="ECO:0007669"/>
    <property type="project" value="InterPro"/>
</dbReference>
<evidence type="ECO:0000256" key="2">
    <source>
        <dbReference type="ARBA" id="ARBA00023157"/>
    </source>
</evidence>
<evidence type="ECO:0000313" key="5">
    <source>
        <dbReference type="Proteomes" id="UP001151287"/>
    </source>
</evidence>
<keyword evidence="5" id="KW-1185">Reference proteome</keyword>
<dbReference type="PANTHER" id="PTHR12411">
    <property type="entry name" value="CYSTEINE PROTEASE FAMILY C1-RELATED"/>
    <property type="match status" value="1"/>
</dbReference>
<organism evidence="4 5">
    <name type="scientific">Rhynchospora breviuscula</name>
    <dbReference type="NCBI Taxonomy" id="2022672"/>
    <lineage>
        <taxon>Eukaryota</taxon>
        <taxon>Viridiplantae</taxon>
        <taxon>Streptophyta</taxon>
        <taxon>Embryophyta</taxon>
        <taxon>Tracheophyta</taxon>
        <taxon>Spermatophyta</taxon>
        <taxon>Magnoliopsida</taxon>
        <taxon>Liliopsida</taxon>
        <taxon>Poales</taxon>
        <taxon>Cyperaceae</taxon>
        <taxon>Cyperoideae</taxon>
        <taxon>Rhynchosporeae</taxon>
        <taxon>Rhynchospora</taxon>
    </lineage>
</organism>
<keyword evidence="2" id="KW-1015">Disulfide bond</keyword>
<evidence type="ECO:0000256" key="1">
    <source>
        <dbReference type="ARBA" id="ARBA00008455"/>
    </source>
</evidence>
<comment type="similarity">
    <text evidence="1">Belongs to the peptidase C1 family.</text>
</comment>
<gene>
    <name evidence="4" type="ORF">LUZ63_008386</name>
</gene>
<evidence type="ECO:0000259" key="3">
    <source>
        <dbReference type="SMART" id="SM00645"/>
    </source>
</evidence>
<dbReference type="PROSITE" id="PS00639">
    <property type="entry name" value="THIOL_PROTEASE_HIS"/>
    <property type="match status" value="1"/>
</dbReference>
<name>A0A9Q0CUP6_9POAL</name>
<dbReference type="InterPro" id="IPR038765">
    <property type="entry name" value="Papain-like_cys_pep_sf"/>
</dbReference>
<dbReference type="EMBL" id="JAMQYH010000002">
    <property type="protein sequence ID" value="KAJ1699874.1"/>
    <property type="molecule type" value="Genomic_DNA"/>
</dbReference>
<dbReference type="Gene3D" id="3.90.70.10">
    <property type="entry name" value="Cysteine proteinases"/>
    <property type="match status" value="1"/>
</dbReference>
<dbReference type="InterPro" id="IPR025660">
    <property type="entry name" value="Pept_his_AS"/>
</dbReference>